<proteinExistence type="predicted"/>
<feature type="compositionally biased region" description="Acidic residues" evidence="11">
    <location>
        <begin position="512"/>
        <end position="522"/>
    </location>
</feature>
<feature type="region of interest" description="Disordered" evidence="11">
    <location>
        <begin position="383"/>
        <end position="546"/>
    </location>
</feature>
<dbReference type="RefSeq" id="XP_033601483.1">
    <property type="nucleotide sequence ID" value="XM_033749382.1"/>
</dbReference>
<dbReference type="InterPro" id="IPR001356">
    <property type="entry name" value="HD"/>
</dbReference>
<keyword evidence="6 9" id="KW-0539">Nucleus</keyword>
<dbReference type="GO" id="GO:0000978">
    <property type="term" value="F:RNA polymerase II cis-regulatory region sequence-specific DNA binding"/>
    <property type="evidence" value="ECO:0007669"/>
    <property type="project" value="TreeGrafter"/>
</dbReference>
<feature type="domain" description="Homeobox" evidence="12">
    <location>
        <begin position="49"/>
        <end position="109"/>
    </location>
</feature>
<dbReference type="GO" id="GO:0000981">
    <property type="term" value="F:DNA-binding transcription factor activity, RNA polymerase II-specific"/>
    <property type="evidence" value="ECO:0007669"/>
    <property type="project" value="InterPro"/>
</dbReference>
<accession>A0A6A6W853</accession>
<feature type="compositionally biased region" description="Low complexity" evidence="11">
    <location>
        <begin position="528"/>
        <end position="541"/>
    </location>
</feature>
<evidence type="ECO:0000256" key="2">
    <source>
        <dbReference type="ARBA" id="ARBA00023015"/>
    </source>
</evidence>
<dbReference type="PROSITE" id="PS00027">
    <property type="entry name" value="HOMEOBOX_1"/>
    <property type="match status" value="1"/>
</dbReference>
<feature type="compositionally biased region" description="Polar residues" evidence="11">
    <location>
        <begin position="479"/>
        <end position="491"/>
    </location>
</feature>
<name>A0A6A6W853_9PEZI</name>
<dbReference type="OrthoDB" id="6159439at2759"/>
<keyword evidence="4 9" id="KW-0371">Homeobox</keyword>
<feature type="compositionally biased region" description="Basic and acidic residues" evidence="11">
    <location>
        <begin position="65"/>
        <end position="78"/>
    </location>
</feature>
<evidence type="ECO:0000256" key="9">
    <source>
        <dbReference type="PROSITE-ProRule" id="PRU00108"/>
    </source>
</evidence>
<protein>
    <recommendedName>
        <fullName evidence="12">Homeobox domain-containing protein</fullName>
    </recommendedName>
</protein>
<dbReference type="EMBL" id="ML996570">
    <property type="protein sequence ID" value="KAF2759032.1"/>
    <property type="molecule type" value="Genomic_DNA"/>
</dbReference>
<feature type="region of interest" description="Disordered" evidence="11">
    <location>
        <begin position="1"/>
        <end position="78"/>
    </location>
</feature>
<dbReference type="InterPro" id="IPR009057">
    <property type="entry name" value="Homeodomain-like_sf"/>
</dbReference>
<keyword evidence="2" id="KW-0805">Transcription regulation</keyword>
<feature type="compositionally biased region" description="Polar residues" evidence="11">
    <location>
        <begin position="405"/>
        <end position="420"/>
    </location>
</feature>
<feature type="DNA-binding region" description="Homeobox" evidence="9">
    <location>
        <begin position="51"/>
        <end position="110"/>
    </location>
</feature>
<reference evidence="13" key="1">
    <citation type="journal article" date="2020" name="Stud. Mycol.">
        <title>101 Dothideomycetes genomes: a test case for predicting lifestyles and emergence of pathogens.</title>
        <authorList>
            <person name="Haridas S."/>
            <person name="Albert R."/>
            <person name="Binder M."/>
            <person name="Bloem J."/>
            <person name="Labutti K."/>
            <person name="Salamov A."/>
            <person name="Andreopoulos B."/>
            <person name="Baker S."/>
            <person name="Barry K."/>
            <person name="Bills G."/>
            <person name="Bluhm B."/>
            <person name="Cannon C."/>
            <person name="Castanera R."/>
            <person name="Culley D."/>
            <person name="Daum C."/>
            <person name="Ezra D."/>
            <person name="Gonzalez J."/>
            <person name="Henrissat B."/>
            <person name="Kuo A."/>
            <person name="Liang C."/>
            <person name="Lipzen A."/>
            <person name="Lutzoni F."/>
            <person name="Magnuson J."/>
            <person name="Mondo S."/>
            <person name="Nolan M."/>
            <person name="Ohm R."/>
            <person name="Pangilinan J."/>
            <person name="Park H.-J."/>
            <person name="Ramirez L."/>
            <person name="Alfaro M."/>
            <person name="Sun H."/>
            <person name="Tritt A."/>
            <person name="Yoshinaga Y."/>
            <person name="Zwiers L.-H."/>
            <person name="Turgeon B."/>
            <person name="Goodwin S."/>
            <person name="Spatafora J."/>
            <person name="Crous P."/>
            <person name="Grigoriev I."/>
        </authorList>
    </citation>
    <scope>NUCLEOTIDE SEQUENCE</scope>
    <source>
        <strain evidence="13">CBS 121739</strain>
    </source>
</reference>
<dbReference type="GO" id="GO:0030154">
    <property type="term" value="P:cell differentiation"/>
    <property type="evidence" value="ECO:0007669"/>
    <property type="project" value="TreeGrafter"/>
</dbReference>
<keyword evidence="7" id="KW-0131">Cell cycle</keyword>
<dbReference type="PROSITE" id="PS50071">
    <property type="entry name" value="HOMEOBOX_2"/>
    <property type="match status" value="1"/>
</dbReference>
<feature type="compositionally biased region" description="Polar residues" evidence="11">
    <location>
        <begin position="170"/>
        <end position="201"/>
    </location>
</feature>
<feature type="compositionally biased region" description="Polar residues" evidence="11">
    <location>
        <begin position="1"/>
        <end position="12"/>
    </location>
</feature>
<dbReference type="GO" id="GO:0005634">
    <property type="term" value="C:nucleus"/>
    <property type="evidence" value="ECO:0007669"/>
    <property type="project" value="UniProtKB-SubCell"/>
</dbReference>
<organism evidence="13 14">
    <name type="scientific">Pseudovirgaria hyperparasitica</name>
    <dbReference type="NCBI Taxonomy" id="470096"/>
    <lineage>
        <taxon>Eukaryota</taxon>
        <taxon>Fungi</taxon>
        <taxon>Dikarya</taxon>
        <taxon>Ascomycota</taxon>
        <taxon>Pezizomycotina</taxon>
        <taxon>Dothideomycetes</taxon>
        <taxon>Dothideomycetes incertae sedis</taxon>
        <taxon>Acrospermales</taxon>
        <taxon>Acrospermaceae</taxon>
        <taxon>Pseudovirgaria</taxon>
    </lineage>
</organism>
<evidence type="ECO:0000256" key="4">
    <source>
        <dbReference type="ARBA" id="ARBA00023155"/>
    </source>
</evidence>
<dbReference type="GeneID" id="54490436"/>
<dbReference type="GO" id="GO:0000082">
    <property type="term" value="P:G1/S transition of mitotic cell cycle"/>
    <property type="evidence" value="ECO:0007669"/>
    <property type="project" value="UniProtKB-ARBA"/>
</dbReference>
<evidence type="ECO:0000256" key="1">
    <source>
        <dbReference type="ARBA" id="ARBA00004123"/>
    </source>
</evidence>
<evidence type="ECO:0000313" key="13">
    <source>
        <dbReference type="EMBL" id="KAF2759032.1"/>
    </source>
</evidence>
<keyword evidence="5" id="KW-0804">Transcription</keyword>
<dbReference type="SMART" id="SM00389">
    <property type="entry name" value="HOX"/>
    <property type="match status" value="1"/>
</dbReference>
<dbReference type="InterPro" id="IPR051000">
    <property type="entry name" value="Homeobox_DNA-bind_prot"/>
</dbReference>
<comment type="subcellular location">
    <subcellularLocation>
        <location evidence="1 9 10">Nucleus</location>
    </subcellularLocation>
</comment>
<dbReference type="PANTHER" id="PTHR24324:SF9">
    <property type="entry name" value="HOMEOBOX DOMAIN-CONTAINING PROTEIN"/>
    <property type="match status" value="1"/>
</dbReference>
<sequence length="560" mass="61959">MSHASDPSSSQPDARLPASSISPTQSLAFVVHSPDTVQNNLPPDVDNKPLARQKRRRTSKEDEEILRAEYEKNSKPDKATRLDIVSRVALGEKEVQIWFQNRRQNDRRKSRPQNSDVPSSDRLDCSSDYQDNIEDHNEILEGCEVEPSLNVDAPRTEEIREDADAEDITTGTSSQRTGNASSFTQLTDSQPTFSSQGNQFPLNRPSGYIANRRSASFVKIFEDSSSSQPTTETHKTETSQDSRPLPRSRSFVRLSMTADGQAKVVTDADQSPSPPRPQASSTTPTERSGSLRRSYSAAGLHERFQDEEDLSPAPKLLRTTGSHGRSRDSRTWEFWCDSDARKALANQADQEGKGSAANAISLIRANSSGALRSTPSKRNMMLAKQSSSRGVKPDGKKIGGPGLTRFSTAQGRLHMQSRQPDLTKMKSKKKKDDESEEIEILNTESDKENWEPNDVQTALGSTETRRHNQVSSGRRPLGENTTIMSQSSSLGSMMRRERKPKSQLGNKSIDAENMDPEDDEEIAQFMGSARPSSPRASSLSSGEDMSCVQGLLKLSQGNWR</sequence>
<evidence type="ECO:0000259" key="12">
    <source>
        <dbReference type="PROSITE" id="PS50071"/>
    </source>
</evidence>
<keyword evidence="3 9" id="KW-0238">DNA-binding</keyword>
<gene>
    <name evidence="13" type="ORF">EJ05DRAFT_537396</name>
</gene>
<dbReference type="GO" id="GO:0000122">
    <property type="term" value="P:negative regulation of transcription by RNA polymerase II"/>
    <property type="evidence" value="ECO:0007669"/>
    <property type="project" value="UniProtKB-ARBA"/>
</dbReference>
<evidence type="ECO:0000313" key="14">
    <source>
        <dbReference type="Proteomes" id="UP000799437"/>
    </source>
</evidence>
<evidence type="ECO:0000256" key="11">
    <source>
        <dbReference type="SAM" id="MobiDB-lite"/>
    </source>
</evidence>
<evidence type="ECO:0000256" key="8">
    <source>
        <dbReference type="ARBA" id="ARBA00065092"/>
    </source>
</evidence>
<dbReference type="CDD" id="cd00086">
    <property type="entry name" value="homeodomain"/>
    <property type="match status" value="1"/>
</dbReference>
<dbReference type="Gene3D" id="1.10.10.60">
    <property type="entry name" value="Homeodomain-like"/>
    <property type="match status" value="1"/>
</dbReference>
<dbReference type="PANTHER" id="PTHR24324">
    <property type="entry name" value="HOMEOBOX PROTEIN HHEX"/>
    <property type="match status" value="1"/>
</dbReference>
<dbReference type="Proteomes" id="UP000799437">
    <property type="component" value="Unassembled WGS sequence"/>
</dbReference>
<evidence type="ECO:0000256" key="6">
    <source>
        <dbReference type="ARBA" id="ARBA00023242"/>
    </source>
</evidence>
<evidence type="ECO:0000256" key="5">
    <source>
        <dbReference type="ARBA" id="ARBA00023163"/>
    </source>
</evidence>
<dbReference type="FunFam" id="1.10.10.60:FF:000286">
    <property type="entry name" value="Homeobox transcription factor"/>
    <property type="match status" value="1"/>
</dbReference>
<dbReference type="Pfam" id="PF00046">
    <property type="entry name" value="Homeodomain"/>
    <property type="match status" value="1"/>
</dbReference>
<evidence type="ECO:0000256" key="10">
    <source>
        <dbReference type="RuleBase" id="RU000682"/>
    </source>
</evidence>
<feature type="region of interest" description="Disordered" evidence="11">
    <location>
        <begin position="220"/>
        <end position="332"/>
    </location>
</feature>
<dbReference type="AlphaFoldDB" id="A0A6A6W853"/>
<evidence type="ECO:0000256" key="3">
    <source>
        <dbReference type="ARBA" id="ARBA00023125"/>
    </source>
</evidence>
<comment type="subunit">
    <text evidence="8">Interacts with MCM1.</text>
</comment>
<keyword evidence="14" id="KW-1185">Reference proteome</keyword>
<dbReference type="SUPFAM" id="SSF46689">
    <property type="entry name" value="Homeodomain-like"/>
    <property type="match status" value="1"/>
</dbReference>
<dbReference type="InterPro" id="IPR017970">
    <property type="entry name" value="Homeobox_CS"/>
</dbReference>
<evidence type="ECO:0000256" key="7">
    <source>
        <dbReference type="ARBA" id="ARBA00023306"/>
    </source>
</evidence>
<feature type="region of interest" description="Disordered" evidence="11">
    <location>
        <begin position="99"/>
        <end position="208"/>
    </location>
</feature>